<keyword evidence="2" id="KW-1185">Reference proteome</keyword>
<comment type="caution">
    <text evidence="1">The sequence shown here is derived from an EMBL/GenBank/DDBJ whole genome shotgun (WGS) entry which is preliminary data.</text>
</comment>
<name>A0AA39PP93_9AGAR</name>
<sequence>MGGCNHYRTKYELSHLENNTETQARAPFRNSQEGIIRSIRDEGLGKLGAFLLLMKNDVEMRGSRKNIMEILRLLHAVNHRRRRFLSVLIFSVCPEILGEVIIYDATNTYSTGTVVVDECRSAHQESQERTYVDFGPSQNDIPAISAPCSKP</sequence>
<reference evidence="1" key="1">
    <citation type="submission" date="2023-06" db="EMBL/GenBank/DDBJ databases">
        <authorList>
            <consortium name="Lawrence Berkeley National Laboratory"/>
            <person name="Ahrendt S."/>
            <person name="Sahu N."/>
            <person name="Indic B."/>
            <person name="Wong-Bajracharya J."/>
            <person name="Merenyi Z."/>
            <person name="Ke H.-M."/>
            <person name="Monk M."/>
            <person name="Kocsube S."/>
            <person name="Drula E."/>
            <person name="Lipzen A."/>
            <person name="Balint B."/>
            <person name="Henrissat B."/>
            <person name="Andreopoulos B."/>
            <person name="Martin F.M."/>
            <person name="Harder C.B."/>
            <person name="Rigling D."/>
            <person name="Ford K.L."/>
            <person name="Foster G.D."/>
            <person name="Pangilinan J."/>
            <person name="Papanicolaou A."/>
            <person name="Barry K."/>
            <person name="LaButti K."/>
            <person name="Viragh M."/>
            <person name="Koriabine M."/>
            <person name="Yan M."/>
            <person name="Riley R."/>
            <person name="Champramary S."/>
            <person name="Plett K.L."/>
            <person name="Tsai I.J."/>
            <person name="Slot J."/>
            <person name="Sipos G."/>
            <person name="Plett J."/>
            <person name="Nagy L.G."/>
            <person name="Grigoriev I.V."/>
        </authorList>
    </citation>
    <scope>NUCLEOTIDE SEQUENCE</scope>
    <source>
        <strain evidence="1">ICMP 16352</strain>
    </source>
</reference>
<evidence type="ECO:0000313" key="1">
    <source>
        <dbReference type="EMBL" id="KAK0487957.1"/>
    </source>
</evidence>
<gene>
    <name evidence="1" type="ORF">IW261DRAFT_657094</name>
</gene>
<dbReference type="AlphaFoldDB" id="A0AA39PP93"/>
<accession>A0AA39PP93</accession>
<proteinExistence type="predicted"/>
<dbReference type="EMBL" id="JAUEPR010000003">
    <property type="protein sequence ID" value="KAK0487957.1"/>
    <property type="molecule type" value="Genomic_DNA"/>
</dbReference>
<protein>
    <submittedName>
        <fullName evidence="1">Uncharacterized protein</fullName>
    </submittedName>
</protein>
<organism evidence="1 2">
    <name type="scientific">Armillaria novae-zelandiae</name>
    <dbReference type="NCBI Taxonomy" id="153914"/>
    <lineage>
        <taxon>Eukaryota</taxon>
        <taxon>Fungi</taxon>
        <taxon>Dikarya</taxon>
        <taxon>Basidiomycota</taxon>
        <taxon>Agaricomycotina</taxon>
        <taxon>Agaricomycetes</taxon>
        <taxon>Agaricomycetidae</taxon>
        <taxon>Agaricales</taxon>
        <taxon>Marasmiineae</taxon>
        <taxon>Physalacriaceae</taxon>
        <taxon>Armillaria</taxon>
    </lineage>
</organism>
<evidence type="ECO:0000313" key="2">
    <source>
        <dbReference type="Proteomes" id="UP001175227"/>
    </source>
</evidence>
<dbReference type="Proteomes" id="UP001175227">
    <property type="component" value="Unassembled WGS sequence"/>
</dbReference>